<name>A0A9P5PEQ4_9AGAR</name>
<dbReference type="Proteomes" id="UP000772434">
    <property type="component" value="Unassembled WGS sequence"/>
</dbReference>
<evidence type="ECO:0000313" key="1">
    <source>
        <dbReference type="EMBL" id="KAF9062038.1"/>
    </source>
</evidence>
<reference evidence="1" key="1">
    <citation type="submission" date="2020-11" db="EMBL/GenBank/DDBJ databases">
        <authorList>
            <consortium name="DOE Joint Genome Institute"/>
            <person name="Ahrendt S."/>
            <person name="Riley R."/>
            <person name="Andreopoulos W."/>
            <person name="Labutti K."/>
            <person name="Pangilinan J."/>
            <person name="Ruiz-Duenas F.J."/>
            <person name="Barrasa J.M."/>
            <person name="Sanchez-Garcia M."/>
            <person name="Camarero S."/>
            <person name="Miyauchi S."/>
            <person name="Serrano A."/>
            <person name="Linde D."/>
            <person name="Babiker R."/>
            <person name="Drula E."/>
            <person name="Ayuso-Fernandez I."/>
            <person name="Pacheco R."/>
            <person name="Padilla G."/>
            <person name="Ferreira P."/>
            <person name="Barriuso J."/>
            <person name="Kellner H."/>
            <person name="Castanera R."/>
            <person name="Alfaro M."/>
            <person name="Ramirez L."/>
            <person name="Pisabarro A.G."/>
            <person name="Kuo A."/>
            <person name="Tritt A."/>
            <person name="Lipzen A."/>
            <person name="He G."/>
            <person name="Yan M."/>
            <person name="Ng V."/>
            <person name="Cullen D."/>
            <person name="Martin F."/>
            <person name="Rosso M.-N."/>
            <person name="Henrissat B."/>
            <person name="Hibbett D."/>
            <person name="Martinez A.T."/>
            <person name="Grigoriev I.V."/>
        </authorList>
    </citation>
    <scope>NUCLEOTIDE SEQUENCE</scope>
    <source>
        <strain evidence="1">AH 40177</strain>
    </source>
</reference>
<sequence>MNVVSPKTESLLELLEAYRVTTSTLAAIYQKLVAAPNAIYTLNFLWFRNDTVQGVGAVKEKYEQFVGKRCKSFMRCDGTCRNPINGVTQVYLCALMESMAKCPGISISSICATKGGADLIEDASEAVDVLEEETGEHSSTVACTPTVTTQLSISSTEL</sequence>
<comment type="caution">
    <text evidence="1">The sequence shown here is derived from an EMBL/GenBank/DDBJ whole genome shotgun (WGS) entry which is preliminary data.</text>
</comment>
<gene>
    <name evidence="1" type="ORF">BDP27DRAFT_1369154</name>
</gene>
<dbReference type="EMBL" id="JADNRY010000183">
    <property type="protein sequence ID" value="KAF9062038.1"/>
    <property type="molecule type" value="Genomic_DNA"/>
</dbReference>
<accession>A0A9P5PEQ4</accession>
<organism evidence="1 2">
    <name type="scientific">Rhodocollybia butyracea</name>
    <dbReference type="NCBI Taxonomy" id="206335"/>
    <lineage>
        <taxon>Eukaryota</taxon>
        <taxon>Fungi</taxon>
        <taxon>Dikarya</taxon>
        <taxon>Basidiomycota</taxon>
        <taxon>Agaricomycotina</taxon>
        <taxon>Agaricomycetes</taxon>
        <taxon>Agaricomycetidae</taxon>
        <taxon>Agaricales</taxon>
        <taxon>Marasmiineae</taxon>
        <taxon>Omphalotaceae</taxon>
        <taxon>Rhodocollybia</taxon>
    </lineage>
</organism>
<protein>
    <submittedName>
        <fullName evidence="1">Uncharacterized protein</fullName>
    </submittedName>
</protein>
<dbReference type="AlphaFoldDB" id="A0A9P5PEQ4"/>
<evidence type="ECO:0000313" key="2">
    <source>
        <dbReference type="Proteomes" id="UP000772434"/>
    </source>
</evidence>
<keyword evidence="2" id="KW-1185">Reference proteome</keyword>
<proteinExistence type="predicted"/>